<evidence type="ECO:0000259" key="3">
    <source>
        <dbReference type="Pfam" id="PF02517"/>
    </source>
</evidence>
<organism evidence="4 5">
    <name type="scientific">Lactobacillus kefiranofaciens</name>
    <dbReference type="NCBI Taxonomy" id="267818"/>
    <lineage>
        <taxon>Bacteria</taxon>
        <taxon>Bacillati</taxon>
        <taxon>Bacillota</taxon>
        <taxon>Bacilli</taxon>
        <taxon>Lactobacillales</taxon>
        <taxon>Lactobacillaceae</taxon>
        <taxon>Lactobacillus</taxon>
    </lineage>
</organism>
<accession>A0ABY0MBW1</accession>
<keyword evidence="4" id="KW-0645">Protease</keyword>
<name>A0ABY0MBW1_9LACO</name>
<dbReference type="EMBL" id="FMXC01000013">
    <property type="protein sequence ID" value="SDA55819.1"/>
    <property type="molecule type" value="Genomic_DNA"/>
</dbReference>
<comment type="similarity">
    <text evidence="1">Belongs to the UPF0177 family.</text>
</comment>
<dbReference type="InterPro" id="IPR003675">
    <property type="entry name" value="Rce1/LyrA-like_dom"/>
</dbReference>
<evidence type="ECO:0000313" key="4">
    <source>
        <dbReference type="EMBL" id="SDA55819.1"/>
    </source>
</evidence>
<keyword evidence="4" id="KW-0378">Hydrolase</keyword>
<feature type="transmembrane region" description="Helical" evidence="2">
    <location>
        <begin position="107"/>
        <end position="128"/>
    </location>
</feature>
<keyword evidence="5" id="KW-1185">Reference proteome</keyword>
<dbReference type="Pfam" id="PF02517">
    <property type="entry name" value="Rce1-like"/>
    <property type="match status" value="1"/>
</dbReference>
<feature type="domain" description="CAAX prenyl protease 2/Lysostaphin resistance protein A-like" evidence="3">
    <location>
        <begin position="56"/>
        <end position="144"/>
    </location>
</feature>
<keyword evidence="2" id="KW-0812">Transmembrane</keyword>
<evidence type="ECO:0000256" key="2">
    <source>
        <dbReference type="SAM" id="Phobius"/>
    </source>
</evidence>
<reference evidence="4 5" key="1">
    <citation type="submission" date="2016-10" db="EMBL/GenBank/DDBJ databases">
        <authorList>
            <person name="Varghese N."/>
            <person name="Submissions S."/>
        </authorList>
    </citation>
    <scope>NUCLEOTIDE SEQUENCE [LARGE SCALE GENOMIC DNA]</scope>
    <source>
        <strain evidence="4 5">ATCC 43761</strain>
    </source>
</reference>
<sequence>MLFLIWYDFFASFIQIAPDLKGAVWNLSVLNPARSLFFYSNSALVYLTSINGGILEVFERYAFIVVLGLAFKSKKMRVELIILLSSLIFSLNHYVNILSEQESFMNTTFQVIDVFSFGCLLAIVYLYTGKSWLAMIIHTTWDFIIFAMTSDALGMESFLYVYDGSAGY</sequence>
<gene>
    <name evidence="4" type="ORF">SAMN02983011_01319</name>
</gene>
<feature type="transmembrane region" description="Helical" evidence="2">
    <location>
        <begin position="78"/>
        <end position="95"/>
    </location>
</feature>
<evidence type="ECO:0000313" key="5">
    <source>
        <dbReference type="Proteomes" id="UP000181860"/>
    </source>
</evidence>
<evidence type="ECO:0000256" key="1">
    <source>
        <dbReference type="ARBA" id="ARBA00009067"/>
    </source>
</evidence>
<feature type="transmembrane region" description="Helical" evidence="2">
    <location>
        <begin position="36"/>
        <end position="58"/>
    </location>
</feature>
<dbReference type="GO" id="GO:0008233">
    <property type="term" value="F:peptidase activity"/>
    <property type="evidence" value="ECO:0007669"/>
    <property type="project" value="UniProtKB-KW"/>
</dbReference>
<keyword evidence="2" id="KW-1133">Transmembrane helix</keyword>
<protein>
    <submittedName>
        <fullName evidence="4">CAAX protease self-immunity</fullName>
    </submittedName>
</protein>
<keyword evidence="2" id="KW-0472">Membrane</keyword>
<dbReference type="GO" id="GO:0006508">
    <property type="term" value="P:proteolysis"/>
    <property type="evidence" value="ECO:0007669"/>
    <property type="project" value="UniProtKB-KW"/>
</dbReference>
<comment type="caution">
    <text evidence="4">The sequence shown here is derived from an EMBL/GenBank/DDBJ whole genome shotgun (WGS) entry which is preliminary data.</text>
</comment>
<proteinExistence type="inferred from homology"/>
<dbReference type="Proteomes" id="UP000181860">
    <property type="component" value="Unassembled WGS sequence"/>
</dbReference>